<feature type="compositionally biased region" description="Low complexity" evidence="3">
    <location>
        <begin position="234"/>
        <end position="251"/>
    </location>
</feature>
<accession>A0AAE5SYT7</accession>
<dbReference type="Gene3D" id="4.10.80.30">
    <property type="entry name" value="DNA polymerase, domain 6"/>
    <property type="match status" value="1"/>
</dbReference>
<keyword evidence="4" id="KW-0732">Signal</keyword>
<feature type="region of interest" description="Disordered" evidence="3">
    <location>
        <begin position="553"/>
        <end position="576"/>
    </location>
</feature>
<dbReference type="GO" id="GO:0004040">
    <property type="term" value="F:amidase activity"/>
    <property type="evidence" value="ECO:0007669"/>
    <property type="project" value="InterPro"/>
</dbReference>
<feature type="chain" id="PRO_5042194199" evidence="4">
    <location>
        <begin position="28"/>
        <end position="693"/>
    </location>
</feature>
<feature type="region of interest" description="Disordered" evidence="3">
    <location>
        <begin position="28"/>
        <end position="131"/>
    </location>
</feature>
<dbReference type="InterPro" id="IPR051056">
    <property type="entry name" value="Glycosyl_Hydrolase_73"/>
</dbReference>
<sequence>MKKQKLLICMLSSTLVIPSLPVSHVHAETAKHISETPQSEETSSDESSSLDDKSKSEETPSDETASSNEETQTEKSSSSNKKEENTKSSKTKDTPRATQKEQRDEDSDRTSSYLNDHFSNDYDFINPSPFKSLSLSNMWHMWFSSYHQATESEQPSTETPSSEAPTTDNTKSTDEAQSAPTTQDEPSPEKPATESTPSRDNSHLSESDKAIADELDRISDSTAPSQTSDEQNNTSQEPSSTEETTEPSTTQDATEETSETPETNADTDVSSNETPSTETETSQPSSDEDASASSSDDHVIDAVLDEYSEKSKDTASHYENQKNQITETSKDQSNTQTKNPQLPSKEAYQKREAPKQSFEDDFKDANLRSTATFETLPGFSGSDDSQDFVIAENKSTRDFIKKIAKDAHDIGQKEDIYASVMMAQAILESDSGNSALARAPHYNLFGIKGAYKGQSATFNTLEDNGGQMYQISASFRSYPNQKASLEDYADLMKNGIDGNPDIYKPTWKSEAASYRSATEHLSTTYATDSHYADKLNSIIKHYDLTRFDKKQMPDLTHDTTTPEEAGSDYKPFVETDGTSPYPHGQCTWYVYNRMAQYGLHIGGDLGDARNWDNRAEDDGYDISMTPKVHSAVVFEAGQQGADSVYGHVAFVEKVNRDGSIVISESNVKGLGVISYRTIDAQEAKDLTYIQGKH</sequence>
<feature type="compositionally biased region" description="Polar residues" evidence="3">
    <location>
        <begin position="260"/>
        <end position="269"/>
    </location>
</feature>
<dbReference type="InterPro" id="IPR002901">
    <property type="entry name" value="MGlyc_endo_b_GlcNAc-like_dom"/>
</dbReference>
<evidence type="ECO:0000256" key="4">
    <source>
        <dbReference type="SAM" id="SignalP"/>
    </source>
</evidence>
<dbReference type="PANTHER" id="PTHR33308:SF9">
    <property type="entry name" value="PEPTIDOGLYCAN HYDROLASE FLGJ"/>
    <property type="match status" value="1"/>
</dbReference>
<organism evidence="6 7">
    <name type="scientific">Staphylococcus chromogenes</name>
    <name type="common">Staphylococcus hyicus subsp. chromogenes</name>
    <dbReference type="NCBI Taxonomy" id="46126"/>
    <lineage>
        <taxon>Bacteria</taxon>
        <taxon>Bacillati</taxon>
        <taxon>Bacillota</taxon>
        <taxon>Bacilli</taxon>
        <taxon>Bacillales</taxon>
        <taxon>Staphylococcaceae</taxon>
        <taxon>Staphylococcus</taxon>
    </lineage>
</organism>
<feature type="compositionally biased region" description="Basic and acidic residues" evidence="3">
    <location>
        <begin position="307"/>
        <end position="320"/>
    </location>
</feature>
<feature type="compositionally biased region" description="Polar residues" evidence="3">
    <location>
        <begin position="321"/>
        <end position="342"/>
    </location>
</feature>
<evidence type="ECO:0000256" key="1">
    <source>
        <dbReference type="ARBA" id="ARBA00006088"/>
    </source>
</evidence>
<feature type="compositionally biased region" description="Low complexity" evidence="3">
    <location>
        <begin position="66"/>
        <end position="79"/>
    </location>
</feature>
<reference evidence="6 7" key="1">
    <citation type="journal article" date="2016" name="Front. Microbiol.">
        <title>Comprehensive Phylogenetic Analysis of Bovine Non-aureus Staphylococci Species Based on Whole-Genome Sequencing.</title>
        <authorList>
            <person name="Naushad S."/>
            <person name="Barkema H.W."/>
            <person name="Luby C."/>
            <person name="Condas L.A."/>
            <person name="Nobrega D.B."/>
            <person name="Carson D.A."/>
            <person name="De Buck J."/>
        </authorList>
    </citation>
    <scope>NUCLEOTIDE SEQUENCE [LARGE SCALE GENOMIC DNA]</scope>
    <source>
        <strain evidence="6 7">SNUC 505</strain>
    </source>
</reference>
<feature type="compositionally biased region" description="Basic and acidic residues" evidence="3">
    <location>
        <begin position="347"/>
        <end position="362"/>
    </location>
</feature>
<feature type="compositionally biased region" description="Polar residues" evidence="3">
    <location>
        <begin position="175"/>
        <end position="185"/>
    </location>
</feature>
<protein>
    <submittedName>
        <fullName evidence="6">N-acetylmuramoyl-L-alanine amidase</fullName>
    </submittedName>
</protein>
<feature type="domain" description="Peptidase C51" evidence="5">
    <location>
        <begin position="561"/>
        <end position="690"/>
    </location>
</feature>
<feature type="compositionally biased region" description="Low complexity" evidence="3">
    <location>
        <begin position="148"/>
        <end position="167"/>
    </location>
</feature>
<gene>
    <name evidence="6" type="ORF">BU653_06915</name>
</gene>
<dbReference type="NCBIfam" id="NF006360">
    <property type="entry name" value="PRK08581.1-2"/>
    <property type="match status" value="1"/>
</dbReference>
<feature type="compositionally biased region" description="Polar residues" evidence="3">
    <location>
        <begin position="220"/>
        <end position="233"/>
    </location>
</feature>
<dbReference type="AlphaFoldDB" id="A0AAE5SYT7"/>
<evidence type="ECO:0000259" key="5">
    <source>
        <dbReference type="PROSITE" id="PS50911"/>
    </source>
</evidence>
<evidence type="ECO:0000313" key="6">
    <source>
        <dbReference type="EMBL" id="PTG13805.1"/>
    </source>
</evidence>
<evidence type="ECO:0000256" key="2">
    <source>
        <dbReference type="ARBA" id="ARBA00022801"/>
    </source>
</evidence>
<name>A0AAE5SYT7_STACR</name>
<evidence type="ECO:0000313" key="7">
    <source>
        <dbReference type="Proteomes" id="UP000242704"/>
    </source>
</evidence>
<dbReference type="SMART" id="SM00047">
    <property type="entry name" value="LYZ2"/>
    <property type="match status" value="1"/>
</dbReference>
<keyword evidence="2" id="KW-0378">Hydrolase</keyword>
<evidence type="ECO:0000256" key="3">
    <source>
        <dbReference type="SAM" id="MobiDB-lite"/>
    </source>
</evidence>
<dbReference type="Gene3D" id="3.90.1720.10">
    <property type="entry name" value="endopeptidase domain like (from Nostoc punctiforme)"/>
    <property type="match status" value="1"/>
</dbReference>
<feature type="compositionally biased region" description="Low complexity" evidence="3">
    <location>
        <begin position="35"/>
        <end position="47"/>
    </location>
</feature>
<dbReference type="SUPFAM" id="SSF54001">
    <property type="entry name" value="Cysteine proteinases"/>
    <property type="match status" value="1"/>
</dbReference>
<dbReference type="InterPro" id="IPR007921">
    <property type="entry name" value="CHAP_dom"/>
</dbReference>
<dbReference type="Pfam" id="PF05257">
    <property type="entry name" value="CHAP"/>
    <property type="match status" value="1"/>
</dbReference>
<dbReference type="Pfam" id="PF01832">
    <property type="entry name" value="Glucosaminidase"/>
    <property type="match status" value="1"/>
</dbReference>
<dbReference type="EMBL" id="PZBZ01000032">
    <property type="protein sequence ID" value="PTG13805.1"/>
    <property type="molecule type" value="Genomic_DNA"/>
</dbReference>
<feature type="compositionally biased region" description="Low complexity" evidence="3">
    <location>
        <begin position="270"/>
        <end position="285"/>
    </location>
</feature>
<comment type="caution">
    <text evidence="6">The sequence shown here is derived from an EMBL/GenBank/DDBJ whole genome shotgun (WGS) entry which is preliminary data.</text>
</comment>
<dbReference type="PANTHER" id="PTHR33308">
    <property type="entry name" value="PEPTIDOGLYCAN HYDROLASE FLGJ"/>
    <property type="match status" value="1"/>
</dbReference>
<feature type="compositionally biased region" description="Basic and acidic residues" evidence="3">
    <location>
        <begin position="200"/>
        <end position="219"/>
    </location>
</feature>
<dbReference type="PROSITE" id="PS50911">
    <property type="entry name" value="CHAP"/>
    <property type="match status" value="1"/>
</dbReference>
<comment type="similarity">
    <text evidence="1">In the N-terminal section; belongs to the N-acetylmuramoyl-L-alanine amidase 2 family.</text>
</comment>
<dbReference type="Gene3D" id="1.10.530.10">
    <property type="match status" value="1"/>
</dbReference>
<dbReference type="RefSeq" id="WP_107360678.1">
    <property type="nucleotide sequence ID" value="NZ_JAHCNX010000005.1"/>
</dbReference>
<feature type="compositionally biased region" description="Basic and acidic residues" evidence="3">
    <location>
        <begin position="80"/>
        <end position="109"/>
    </location>
</feature>
<feature type="signal peptide" evidence="4">
    <location>
        <begin position="1"/>
        <end position="27"/>
    </location>
</feature>
<dbReference type="InterPro" id="IPR038765">
    <property type="entry name" value="Papain-like_cys_pep_sf"/>
</dbReference>
<feature type="region of interest" description="Disordered" evidence="3">
    <location>
        <begin position="148"/>
        <end position="362"/>
    </location>
</feature>
<dbReference type="Proteomes" id="UP000242704">
    <property type="component" value="Unassembled WGS sequence"/>
</dbReference>
<proteinExistence type="inferred from homology"/>